<dbReference type="FunFam" id="3.90.79.10:FF:000001">
    <property type="entry name" value="RNA pyrophosphohydrolase"/>
    <property type="match status" value="1"/>
</dbReference>
<comment type="caution">
    <text evidence="6">The sequence shown here is derived from an EMBL/GenBank/DDBJ whole genome shotgun (WGS) entry which is preliminary data.</text>
</comment>
<feature type="short sequence motif" description="Nudix box" evidence="4">
    <location>
        <begin position="38"/>
        <end position="59"/>
    </location>
</feature>
<comment type="similarity">
    <text evidence="4">Belongs to the Nudix hydrolase family. RppH subfamily.</text>
</comment>
<dbReference type="GO" id="GO:0006402">
    <property type="term" value="P:mRNA catabolic process"/>
    <property type="evidence" value="ECO:0007669"/>
    <property type="project" value="TreeGrafter"/>
</dbReference>
<dbReference type="InterPro" id="IPR015797">
    <property type="entry name" value="NUDIX_hydrolase-like_dom_sf"/>
</dbReference>
<keyword evidence="3 4" id="KW-0378">Hydrolase</keyword>
<dbReference type="GO" id="GO:0034353">
    <property type="term" value="F:mRNA 5'-diphosphatase activity"/>
    <property type="evidence" value="ECO:0007669"/>
    <property type="project" value="TreeGrafter"/>
</dbReference>
<dbReference type="InterPro" id="IPR022927">
    <property type="entry name" value="RppH"/>
</dbReference>
<dbReference type="GO" id="GO:0005737">
    <property type="term" value="C:cytoplasm"/>
    <property type="evidence" value="ECO:0007669"/>
    <property type="project" value="TreeGrafter"/>
</dbReference>
<dbReference type="Pfam" id="PF00293">
    <property type="entry name" value="NUDIX"/>
    <property type="match status" value="1"/>
</dbReference>
<dbReference type="PANTHER" id="PTHR23114:SF17">
    <property type="entry name" value="M7GPPPN-MRNA HYDROLASE"/>
    <property type="match status" value="1"/>
</dbReference>
<dbReference type="InterPro" id="IPR020476">
    <property type="entry name" value="Nudix_hydrolase"/>
</dbReference>
<comment type="cofactor">
    <cofactor evidence="2">
        <name>Mg(2+)</name>
        <dbReference type="ChEBI" id="CHEBI:18420"/>
    </cofactor>
</comment>
<dbReference type="PROSITE" id="PS00893">
    <property type="entry name" value="NUDIX_BOX"/>
    <property type="match status" value="1"/>
</dbReference>
<dbReference type="Proteomes" id="UP000274695">
    <property type="component" value="Unassembled WGS sequence"/>
</dbReference>
<gene>
    <name evidence="4" type="primary">rppH</name>
    <name evidence="4" type="synonym">nudH</name>
    <name evidence="6" type="ORF">C0068_03465</name>
    <name evidence="7" type="ORF">D0911_11030</name>
</gene>
<dbReference type="PRINTS" id="PR00502">
    <property type="entry name" value="NUDIXFAMILY"/>
</dbReference>
<evidence type="ECO:0000313" key="9">
    <source>
        <dbReference type="Proteomes" id="UP000274695"/>
    </source>
</evidence>
<evidence type="ECO:0000256" key="4">
    <source>
        <dbReference type="HAMAP-Rule" id="MF_00298"/>
    </source>
</evidence>
<dbReference type="NCBIfam" id="NF001934">
    <property type="entry name" value="PRK00714.1-1"/>
    <property type="match status" value="1"/>
</dbReference>
<dbReference type="OrthoDB" id="9816040at2"/>
<evidence type="ECO:0000313" key="8">
    <source>
        <dbReference type="Proteomes" id="UP000237222"/>
    </source>
</evidence>
<protein>
    <recommendedName>
        <fullName evidence="4">RNA pyrophosphohydrolase</fullName>
        <ecNumber evidence="4">3.6.1.-</ecNumber>
    </recommendedName>
    <alternativeName>
        <fullName evidence="4">(Di)nucleoside polyphosphate hydrolase</fullName>
    </alternativeName>
</protein>
<evidence type="ECO:0000313" key="7">
    <source>
        <dbReference type="EMBL" id="RNL61811.1"/>
    </source>
</evidence>
<dbReference type="CDD" id="cd03671">
    <property type="entry name" value="NUDIX_Ap4A_hydrolase_plant_like"/>
    <property type="match status" value="1"/>
</dbReference>
<dbReference type="AlphaFoldDB" id="A0A2S4HK23"/>
<comment type="cofactor">
    <cofactor evidence="1">
        <name>Mn(2+)</name>
        <dbReference type="ChEBI" id="CHEBI:29035"/>
    </cofactor>
</comment>
<dbReference type="EC" id="3.6.1.-" evidence="4"/>
<dbReference type="NCBIfam" id="NF001938">
    <property type="entry name" value="PRK00714.1-5"/>
    <property type="match status" value="1"/>
</dbReference>
<sequence length="168" mass="19648">MIDSDGFRPNVGIVLANEQGQVLWARRVGQSAWQFPQGGIHEGESPEAALYRELYEEVGLRESDVELLACTRGWLRYRLPQRLIRRDNKPLCIGQKQKWFLLQMKADDNKVSFHCGDKAEFDHWQWVSYWYPLGQVVAFKREVYRRAMKELAPRHARLVKDAMSGELL</sequence>
<feature type="domain" description="Nudix hydrolase" evidence="5">
    <location>
        <begin position="6"/>
        <end position="149"/>
    </location>
</feature>
<organism evidence="6 8">
    <name type="scientific">Zhongshania marina</name>
    <dbReference type="NCBI Taxonomy" id="2304603"/>
    <lineage>
        <taxon>Bacteria</taxon>
        <taxon>Pseudomonadati</taxon>
        <taxon>Pseudomonadota</taxon>
        <taxon>Gammaproteobacteria</taxon>
        <taxon>Cellvibrionales</taxon>
        <taxon>Spongiibacteraceae</taxon>
        <taxon>Zhongshania</taxon>
    </lineage>
</organism>
<dbReference type="HAMAP" id="MF_00298">
    <property type="entry name" value="Nudix_RppH"/>
    <property type="match status" value="1"/>
</dbReference>
<dbReference type="EMBL" id="RHGB01000011">
    <property type="protein sequence ID" value="RNL61811.1"/>
    <property type="molecule type" value="Genomic_DNA"/>
</dbReference>
<reference evidence="6" key="1">
    <citation type="submission" date="2018-01" db="EMBL/GenBank/DDBJ databases">
        <authorList>
            <person name="Yu X.-D."/>
        </authorList>
    </citation>
    <scope>NUCLEOTIDE SEQUENCE</scope>
    <source>
        <strain evidence="6">ZX-21</strain>
    </source>
</reference>
<comment type="cofactor">
    <cofactor evidence="4">
        <name>a divalent metal cation</name>
        <dbReference type="ChEBI" id="CHEBI:60240"/>
    </cofactor>
</comment>
<dbReference type="EMBL" id="PQGG01000007">
    <property type="protein sequence ID" value="POP54333.1"/>
    <property type="molecule type" value="Genomic_DNA"/>
</dbReference>
<dbReference type="NCBIfam" id="NF001937">
    <property type="entry name" value="PRK00714.1-4"/>
    <property type="match status" value="1"/>
</dbReference>
<dbReference type="Proteomes" id="UP000237222">
    <property type="component" value="Unassembled WGS sequence"/>
</dbReference>
<accession>A0A2S4HK23</accession>
<dbReference type="SUPFAM" id="SSF55811">
    <property type="entry name" value="Nudix"/>
    <property type="match status" value="1"/>
</dbReference>
<name>A0A2S4HK23_9GAMM</name>
<evidence type="ECO:0000256" key="3">
    <source>
        <dbReference type="ARBA" id="ARBA00022801"/>
    </source>
</evidence>
<reference evidence="7 9" key="2">
    <citation type="submission" date="2018-10" db="EMBL/GenBank/DDBJ databases">
        <title>Draft genome sequence of Zhongshania sp. DSW25-10.</title>
        <authorList>
            <person name="Oh J."/>
        </authorList>
    </citation>
    <scope>NUCLEOTIDE SEQUENCE [LARGE SCALE GENOMIC DNA]</scope>
    <source>
        <strain evidence="7 9">DSW25-10</strain>
    </source>
</reference>
<proteinExistence type="inferred from homology"/>
<dbReference type="Gene3D" id="3.90.79.10">
    <property type="entry name" value="Nucleoside Triphosphate Pyrophosphohydrolase"/>
    <property type="match status" value="1"/>
</dbReference>
<comment type="function">
    <text evidence="4">Accelerates the degradation of transcripts by removing pyrophosphate from the 5'-end of triphosphorylated RNA, leading to a more labile monophosphorylated state that can stimulate subsequent ribonuclease cleavage.</text>
</comment>
<evidence type="ECO:0000313" key="6">
    <source>
        <dbReference type="EMBL" id="POP54333.1"/>
    </source>
</evidence>
<evidence type="ECO:0000259" key="5">
    <source>
        <dbReference type="PROSITE" id="PS51462"/>
    </source>
</evidence>
<dbReference type="InterPro" id="IPR020084">
    <property type="entry name" value="NUDIX_hydrolase_CS"/>
</dbReference>
<evidence type="ECO:0000256" key="2">
    <source>
        <dbReference type="ARBA" id="ARBA00001946"/>
    </source>
</evidence>
<dbReference type="PROSITE" id="PS51462">
    <property type="entry name" value="NUDIX"/>
    <property type="match status" value="1"/>
</dbReference>
<dbReference type="PANTHER" id="PTHR23114">
    <property type="entry name" value="M7GPPPN-MRNA HYDROLASE"/>
    <property type="match status" value="1"/>
</dbReference>
<dbReference type="InterPro" id="IPR000086">
    <property type="entry name" value="NUDIX_hydrolase_dom"/>
</dbReference>
<dbReference type="RefSeq" id="WP_103683095.1">
    <property type="nucleotide sequence ID" value="NZ_PQGG01000007.1"/>
</dbReference>
<keyword evidence="9" id="KW-1185">Reference proteome</keyword>
<evidence type="ECO:0000256" key="1">
    <source>
        <dbReference type="ARBA" id="ARBA00001936"/>
    </source>
</evidence>